<comment type="subunit">
    <text evidence="4">Part of the Bam complex.</text>
</comment>
<evidence type="ECO:0000259" key="5">
    <source>
        <dbReference type="Pfam" id="PF13360"/>
    </source>
</evidence>
<dbReference type="InterPro" id="IPR015943">
    <property type="entry name" value="WD40/YVTN_repeat-like_dom_sf"/>
</dbReference>
<dbReference type="PANTHER" id="PTHR34512">
    <property type="entry name" value="CELL SURFACE PROTEIN"/>
    <property type="match status" value="1"/>
</dbReference>
<dbReference type="GO" id="GO:0051205">
    <property type="term" value="P:protein insertion into membrane"/>
    <property type="evidence" value="ECO:0007669"/>
    <property type="project" value="UniProtKB-UniRule"/>
</dbReference>
<accession>A0A0D6EWA1</accession>
<dbReference type="InterPro" id="IPR017687">
    <property type="entry name" value="BamB"/>
</dbReference>
<evidence type="ECO:0000256" key="1">
    <source>
        <dbReference type="ARBA" id="ARBA00022729"/>
    </source>
</evidence>
<dbReference type="RefSeq" id="WP_046488269.1">
    <property type="nucleotide sequence ID" value="NZ_LN827929.1"/>
</dbReference>
<comment type="similarity">
    <text evidence="4">Belongs to the BamB family.</text>
</comment>
<dbReference type="SMART" id="SM00564">
    <property type="entry name" value="PQQ"/>
    <property type="match status" value="7"/>
</dbReference>
<dbReference type="AlphaFoldDB" id="A0A0D6EWA1"/>
<dbReference type="InterPro" id="IPR018391">
    <property type="entry name" value="PQQ_b-propeller_rpt"/>
</dbReference>
<comment type="function">
    <text evidence="4">Part of the outer membrane protein assembly complex, which is involved in assembly and insertion of beta-barrel proteins into the outer membrane.</text>
</comment>
<dbReference type="NCBIfam" id="TIGR03300">
    <property type="entry name" value="assembly_YfgL"/>
    <property type="match status" value="1"/>
</dbReference>
<feature type="domain" description="Pyrrolo-quinoline quinone repeat" evidence="5">
    <location>
        <begin position="85"/>
        <end position="315"/>
    </location>
</feature>
<dbReference type="Gene3D" id="2.130.10.10">
    <property type="entry name" value="YVTN repeat-like/Quinoprotein amine dehydrogenase"/>
    <property type="match status" value="1"/>
</dbReference>
<evidence type="ECO:0000313" key="6">
    <source>
        <dbReference type="EMBL" id="CEZ19776.1"/>
    </source>
</evidence>
<dbReference type="GO" id="GO:0009279">
    <property type="term" value="C:cell outer membrane"/>
    <property type="evidence" value="ECO:0007669"/>
    <property type="project" value="UniProtKB-SubCell"/>
</dbReference>
<keyword evidence="4" id="KW-0449">Lipoprotein</keyword>
<comment type="subcellular location">
    <subcellularLocation>
        <location evidence="4">Cell outer membrane</location>
        <topology evidence="4">Lipid-anchor</topology>
    </subcellularLocation>
</comment>
<dbReference type="EMBL" id="LN827929">
    <property type="protein sequence ID" value="CEZ19776.1"/>
    <property type="molecule type" value="Genomic_DNA"/>
</dbReference>
<evidence type="ECO:0000256" key="2">
    <source>
        <dbReference type="ARBA" id="ARBA00023136"/>
    </source>
</evidence>
<keyword evidence="3 4" id="KW-0998">Cell outer membrane</keyword>
<dbReference type="InterPro" id="IPR002372">
    <property type="entry name" value="PQQ_rpt_dom"/>
</dbReference>
<dbReference type="Proteomes" id="UP000064007">
    <property type="component" value="Chromosome 1"/>
</dbReference>
<organism evidence="6 7">
    <name type="scientific">Candidatus Methylopumilus planktonicus</name>
    <dbReference type="NCBI Taxonomy" id="1581557"/>
    <lineage>
        <taxon>Bacteria</taxon>
        <taxon>Pseudomonadati</taxon>
        <taxon>Pseudomonadota</taxon>
        <taxon>Betaproteobacteria</taxon>
        <taxon>Nitrosomonadales</taxon>
        <taxon>Methylophilaceae</taxon>
        <taxon>Candidatus Methylopumilus</taxon>
    </lineage>
</organism>
<dbReference type="Pfam" id="PF13360">
    <property type="entry name" value="PQQ_2"/>
    <property type="match status" value="1"/>
</dbReference>
<dbReference type="InterPro" id="IPR011047">
    <property type="entry name" value="Quinoprotein_ADH-like_sf"/>
</dbReference>
<keyword evidence="2 4" id="KW-0472">Membrane</keyword>
<sequence>MILFRYLLLVFLSIALLACGPVKDFTDQVSQSIVGQDPIDPPASLKEFKAKLNPKILWSAKLEGTESFEFYPGIIGEEAYAASSDGSLAKFDLKSGKSIWNIKTGEKLSGGVGVGVNEITVGTSTGVLVAYDLNAKLLWKTRLSSQILSTPTIHEGLVIVRTSDNLIHGVNVKDGLKKWTFSRVGPPLSLRSSVGVVASDGVIYAGFPGGKLAAIREDNGSLIWEINVAQPKGVTEIERASDITSVPVIDGLTIYTVAYQGKISAVDRVNARTLWSRDISSYTGLNIEGARIYVAHTGGALYSLAIESGKTYWRQGDLLNRKLTTPLGMGDYVAVGDLEGYVHFLDKETGAFLGRIQLDDDSLPVMRRMVEFETGKFLAQTRNGGLYAIAIQ</sequence>
<dbReference type="HOGENOM" id="CLU_027480_0_1_4"/>
<gene>
    <name evidence="4 6" type="primary">bamB</name>
    <name evidence="6" type="ORF">BN1208_0891</name>
</gene>
<evidence type="ECO:0000313" key="7">
    <source>
        <dbReference type="Proteomes" id="UP000064007"/>
    </source>
</evidence>
<dbReference type="KEGG" id="mbat:BN1208_0891"/>
<dbReference type="HAMAP" id="MF_00923">
    <property type="entry name" value="OM_assembly_BamB"/>
    <property type="match status" value="1"/>
</dbReference>
<dbReference type="SUPFAM" id="SSF50998">
    <property type="entry name" value="Quinoprotein alcohol dehydrogenase-like"/>
    <property type="match status" value="1"/>
</dbReference>
<protein>
    <recommendedName>
        <fullName evidence="4">Outer membrane protein assembly factor BamB</fullName>
    </recommendedName>
</protein>
<dbReference type="PANTHER" id="PTHR34512:SF30">
    <property type="entry name" value="OUTER MEMBRANE PROTEIN ASSEMBLY FACTOR BAMB"/>
    <property type="match status" value="1"/>
</dbReference>
<evidence type="ECO:0000256" key="4">
    <source>
        <dbReference type="HAMAP-Rule" id="MF_00923"/>
    </source>
</evidence>
<dbReference type="GO" id="GO:0043165">
    <property type="term" value="P:Gram-negative-bacterium-type cell outer membrane assembly"/>
    <property type="evidence" value="ECO:0007669"/>
    <property type="project" value="UniProtKB-UniRule"/>
</dbReference>
<dbReference type="PROSITE" id="PS51257">
    <property type="entry name" value="PROKAR_LIPOPROTEIN"/>
    <property type="match status" value="1"/>
</dbReference>
<reference evidence="7" key="1">
    <citation type="submission" date="2014-12" db="EMBL/GenBank/DDBJ databases">
        <authorList>
            <person name="Salcher M.M."/>
        </authorList>
    </citation>
    <scope>NUCLEOTIDE SEQUENCE [LARGE SCALE GENOMIC DNA]</scope>
    <source>
        <strain evidence="7">MMS-10A-171</strain>
    </source>
</reference>
<dbReference type="STRING" id="1581557.BN1208_0891"/>
<evidence type="ECO:0000256" key="3">
    <source>
        <dbReference type="ARBA" id="ARBA00023237"/>
    </source>
</evidence>
<keyword evidence="4" id="KW-0564">Palmitate</keyword>
<keyword evidence="7" id="KW-1185">Reference proteome</keyword>
<dbReference type="OrthoDB" id="5173551at2"/>
<keyword evidence="1 4" id="KW-0732">Signal</keyword>
<proteinExistence type="inferred from homology"/>
<name>A0A0D6EWA1_9PROT</name>